<reference evidence="2" key="1">
    <citation type="submission" date="2020-06" db="EMBL/GenBank/DDBJ databases">
        <authorList>
            <person name="Li T."/>
            <person name="Hu X."/>
            <person name="Zhang T."/>
            <person name="Song X."/>
            <person name="Zhang H."/>
            <person name="Dai N."/>
            <person name="Sheng W."/>
            <person name="Hou X."/>
            <person name="Wei L."/>
        </authorList>
    </citation>
    <scope>NUCLEOTIDE SEQUENCE</scope>
    <source>
        <strain evidence="2">G02</strain>
        <tissue evidence="2">Leaf</tissue>
    </source>
</reference>
<dbReference type="PANTHER" id="PTHR35317">
    <property type="entry name" value="OS04G0629600 PROTEIN"/>
    <property type="match status" value="1"/>
</dbReference>
<feature type="region of interest" description="Disordered" evidence="1">
    <location>
        <begin position="49"/>
        <end position="68"/>
    </location>
</feature>
<dbReference type="EMBL" id="JACGWJ010000207">
    <property type="protein sequence ID" value="KAL0294227.1"/>
    <property type="molecule type" value="Genomic_DNA"/>
</dbReference>
<dbReference type="Pfam" id="PF14223">
    <property type="entry name" value="Retrotran_gag_2"/>
    <property type="match status" value="1"/>
</dbReference>
<proteinExistence type="predicted"/>
<comment type="caution">
    <text evidence="2">The sequence shown here is derived from an EMBL/GenBank/DDBJ whole genome shotgun (WGS) entry which is preliminary data.</text>
</comment>
<evidence type="ECO:0000313" key="2">
    <source>
        <dbReference type="EMBL" id="KAL0294227.1"/>
    </source>
</evidence>
<name>A0AAW2JII3_SESRA</name>
<feature type="compositionally biased region" description="Basic and acidic residues" evidence="1">
    <location>
        <begin position="59"/>
        <end position="68"/>
    </location>
</feature>
<feature type="region of interest" description="Disordered" evidence="1">
    <location>
        <begin position="218"/>
        <end position="247"/>
    </location>
</feature>
<accession>A0AAW2JII3</accession>
<dbReference type="AlphaFoldDB" id="A0AAW2JII3"/>
<gene>
    <name evidence="2" type="ORF">Sradi_6897400</name>
</gene>
<reference evidence="2" key="2">
    <citation type="journal article" date="2024" name="Plant">
        <title>Genomic evolution and insights into agronomic trait innovations of Sesamum species.</title>
        <authorList>
            <person name="Miao H."/>
            <person name="Wang L."/>
            <person name="Qu L."/>
            <person name="Liu H."/>
            <person name="Sun Y."/>
            <person name="Le M."/>
            <person name="Wang Q."/>
            <person name="Wei S."/>
            <person name="Zheng Y."/>
            <person name="Lin W."/>
            <person name="Duan Y."/>
            <person name="Cao H."/>
            <person name="Xiong S."/>
            <person name="Wang X."/>
            <person name="Wei L."/>
            <person name="Li C."/>
            <person name="Ma Q."/>
            <person name="Ju M."/>
            <person name="Zhao R."/>
            <person name="Li G."/>
            <person name="Mu C."/>
            <person name="Tian Q."/>
            <person name="Mei H."/>
            <person name="Zhang T."/>
            <person name="Gao T."/>
            <person name="Zhang H."/>
        </authorList>
    </citation>
    <scope>NUCLEOTIDE SEQUENCE</scope>
    <source>
        <strain evidence="2">G02</strain>
    </source>
</reference>
<dbReference type="PANTHER" id="PTHR35317:SF43">
    <property type="entry name" value="TRANSMEMBRANE PROTEIN"/>
    <property type="match status" value="1"/>
</dbReference>
<sequence length="304" mass="34617">MDSGIAPANITASINTIHMLNGSNFKSWKENLEIVLGVMDLDLALREDSPPALTNKSTSEQKRERERWEKSNRMCVMIMKKSILEAFRGTMSETLTKAKDFLEHTEKRFVKNEKVEIGILLTSLISKRYSGKGNIREYIMEMSHLASKLKALKLDLSKDLLVYLVLISLPPHFSQFKVSYNCQKETWSLNELISHCVQEEERLKQDKTECAYFASTSKGKDKGKKRKKDNGVADTAPQKKQQNESNDQRLYVTSVRLKGTLRSTAPTFTHGVLRKVCLSCRKSNDVERYIYVGDDGKAILVEAI</sequence>
<organism evidence="2">
    <name type="scientific">Sesamum radiatum</name>
    <name type="common">Black benniseed</name>
    <dbReference type="NCBI Taxonomy" id="300843"/>
    <lineage>
        <taxon>Eukaryota</taxon>
        <taxon>Viridiplantae</taxon>
        <taxon>Streptophyta</taxon>
        <taxon>Embryophyta</taxon>
        <taxon>Tracheophyta</taxon>
        <taxon>Spermatophyta</taxon>
        <taxon>Magnoliopsida</taxon>
        <taxon>eudicotyledons</taxon>
        <taxon>Gunneridae</taxon>
        <taxon>Pentapetalae</taxon>
        <taxon>asterids</taxon>
        <taxon>lamiids</taxon>
        <taxon>Lamiales</taxon>
        <taxon>Pedaliaceae</taxon>
        <taxon>Sesamum</taxon>
    </lineage>
</organism>
<evidence type="ECO:0000256" key="1">
    <source>
        <dbReference type="SAM" id="MobiDB-lite"/>
    </source>
</evidence>
<protein>
    <submittedName>
        <fullName evidence="2">Uncharacterized protein</fullName>
    </submittedName>
</protein>